<dbReference type="RefSeq" id="WP_136965784.1">
    <property type="nucleotide sequence ID" value="NZ_JARZHI010000004.1"/>
</dbReference>
<dbReference type="Proteomes" id="UP001160301">
    <property type="component" value="Unassembled WGS sequence"/>
</dbReference>
<accession>A0ABT6NLZ1</accession>
<dbReference type="EMBL" id="JARZHI010000004">
    <property type="protein sequence ID" value="MDI1429323.1"/>
    <property type="molecule type" value="Genomic_DNA"/>
</dbReference>
<dbReference type="Pfam" id="PF16258">
    <property type="entry name" value="DUF4912"/>
    <property type="match status" value="1"/>
</dbReference>
<evidence type="ECO:0000259" key="2">
    <source>
        <dbReference type="SMART" id="SM00959"/>
    </source>
</evidence>
<evidence type="ECO:0000313" key="3">
    <source>
        <dbReference type="EMBL" id="MDI1429323.1"/>
    </source>
</evidence>
<name>A0ABT6NLZ1_9BACT</name>
<gene>
    <name evidence="3" type="ORF">QHF89_07450</name>
</gene>
<reference evidence="3 4" key="1">
    <citation type="submission" date="2023-04" db="EMBL/GenBank/DDBJ databases">
        <title>The genome sequence of Polyangium sorediatum DSM14670.</title>
        <authorList>
            <person name="Zhang X."/>
        </authorList>
    </citation>
    <scope>NUCLEOTIDE SEQUENCE [LARGE SCALE GENOMIC DNA]</scope>
    <source>
        <strain evidence="3 4">DSM 14670</strain>
    </source>
</reference>
<keyword evidence="4" id="KW-1185">Reference proteome</keyword>
<feature type="region of interest" description="Disordered" evidence="1">
    <location>
        <begin position="145"/>
        <end position="179"/>
    </location>
</feature>
<sequence>MERHELEGLTREELIALAEELGIARPRALTMPELVDEIVTRTARSERDRARSRGWMGRARDLLAGVIERGLHLPDVASAVRSAPPPAKGWPTAPPPLATVTLAEIYAAQGFVDKAIGVLDEVLAREPEHTEARVLRQRLVAGGAAPAVEEEMRREAVTTPSKTDSEEQPTEDERTAEAAEVEVAAEAAPVAEAVAEAEAVPEAVPVAEAAAEAEAEAEAAPVAVAEAEAVAEAVAEAAAVTEAAAEAEAEAPAWSAPEADAIEELPLPERYDVDEIVAIAVDPATIYLYWEVRPLSLARARSRHTDGALVVRMVQVTPSWDGPIIEQRDLRIDALFGDAYLRNLQHGSNVRVSIGWLAHGMFEPFAIGAEVMTSRSEPTTSVSTRVARWTPERGAHGPAGVAAAAPVRATAGAPAPAEIEAMLGPILTGTMAPAQQGAAGRIEAIGARWPTLDFGDRGAPAEASRSSTPARGGASELPRGGASEQVRPGPRER</sequence>
<dbReference type="InterPro" id="IPR011112">
    <property type="entry name" value="Rho-like_N"/>
</dbReference>
<feature type="region of interest" description="Disordered" evidence="1">
    <location>
        <begin position="451"/>
        <end position="493"/>
    </location>
</feature>
<evidence type="ECO:0000313" key="4">
    <source>
        <dbReference type="Proteomes" id="UP001160301"/>
    </source>
</evidence>
<organism evidence="3 4">
    <name type="scientific">Polyangium sorediatum</name>
    <dbReference type="NCBI Taxonomy" id="889274"/>
    <lineage>
        <taxon>Bacteria</taxon>
        <taxon>Pseudomonadati</taxon>
        <taxon>Myxococcota</taxon>
        <taxon>Polyangia</taxon>
        <taxon>Polyangiales</taxon>
        <taxon>Polyangiaceae</taxon>
        <taxon>Polyangium</taxon>
    </lineage>
</organism>
<feature type="domain" description="Rho termination factor-like N-terminal" evidence="2">
    <location>
        <begin position="5"/>
        <end position="47"/>
    </location>
</feature>
<protein>
    <submittedName>
        <fullName evidence="3">DUF4912 domain-containing protein</fullName>
    </submittedName>
</protein>
<dbReference type="SMART" id="SM00959">
    <property type="entry name" value="Rho_N"/>
    <property type="match status" value="1"/>
</dbReference>
<proteinExistence type="predicted"/>
<dbReference type="InterPro" id="IPR032585">
    <property type="entry name" value="DUF4912"/>
</dbReference>
<comment type="caution">
    <text evidence="3">The sequence shown here is derived from an EMBL/GenBank/DDBJ whole genome shotgun (WGS) entry which is preliminary data.</text>
</comment>
<evidence type="ECO:0000256" key="1">
    <source>
        <dbReference type="SAM" id="MobiDB-lite"/>
    </source>
</evidence>